<proteinExistence type="predicted"/>
<reference evidence="4" key="2">
    <citation type="submission" date="2020-04" db="EMBL/GenBank/DDBJ databases">
        <authorList>
            <consortium name="NCBI Genome Project"/>
        </authorList>
    </citation>
    <scope>NUCLEOTIDE SEQUENCE</scope>
    <source>
        <strain evidence="4">CBS 781.70</strain>
    </source>
</reference>
<dbReference type="OrthoDB" id="4770905at2759"/>
<feature type="non-terminal residue" evidence="2">
    <location>
        <position position="349"/>
    </location>
</feature>
<accession>A0A6G1G7Y3</accession>
<evidence type="ECO:0000313" key="2">
    <source>
        <dbReference type="EMBL" id="KAF1814000.1"/>
    </source>
</evidence>
<organism evidence="2">
    <name type="scientific">Eremomyces bilateralis CBS 781.70</name>
    <dbReference type="NCBI Taxonomy" id="1392243"/>
    <lineage>
        <taxon>Eukaryota</taxon>
        <taxon>Fungi</taxon>
        <taxon>Dikarya</taxon>
        <taxon>Ascomycota</taxon>
        <taxon>Pezizomycotina</taxon>
        <taxon>Dothideomycetes</taxon>
        <taxon>Dothideomycetes incertae sedis</taxon>
        <taxon>Eremomycetales</taxon>
        <taxon>Eremomycetaceae</taxon>
        <taxon>Eremomyces</taxon>
    </lineage>
</organism>
<dbReference type="GeneID" id="54416110"/>
<evidence type="ECO:0000313" key="3">
    <source>
        <dbReference type="Proteomes" id="UP000504638"/>
    </source>
</evidence>
<reference evidence="2 4" key="1">
    <citation type="submission" date="2020-01" db="EMBL/GenBank/DDBJ databases">
        <authorList>
            <consortium name="DOE Joint Genome Institute"/>
            <person name="Haridas S."/>
            <person name="Albert R."/>
            <person name="Binder M."/>
            <person name="Bloem J."/>
            <person name="Labutti K."/>
            <person name="Salamov A."/>
            <person name="Andreopoulos B."/>
            <person name="Baker S.E."/>
            <person name="Barry K."/>
            <person name="Bills G."/>
            <person name="Bluhm B.H."/>
            <person name="Cannon C."/>
            <person name="Castanera R."/>
            <person name="Culley D.E."/>
            <person name="Daum C."/>
            <person name="Ezra D."/>
            <person name="Gonzalez J.B."/>
            <person name="Henrissat B."/>
            <person name="Kuo A."/>
            <person name="Liang C."/>
            <person name="Lipzen A."/>
            <person name="Lutzoni F."/>
            <person name="Magnuson J."/>
            <person name="Mondo S."/>
            <person name="Nolan M."/>
            <person name="Ohm R."/>
            <person name="Pangilinan J."/>
            <person name="Park H.-J."/>
            <person name="Ramirez L."/>
            <person name="Alfaro M."/>
            <person name="Sun H."/>
            <person name="Tritt A."/>
            <person name="Yoshinaga Y."/>
            <person name="Zwiers L.-H."/>
            <person name="Turgeon B.G."/>
            <person name="Goodwin S.B."/>
            <person name="Spatafora J.W."/>
            <person name="Crous P.W."/>
            <person name="Grigoriev I.V."/>
        </authorList>
    </citation>
    <scope>NUCLEOTIDE SEQUENCE</scope>
    <source>
        <strain evidence="2 4">CBS 781.70</strain>
    </source>
</reference>
<sequence>MAVPYPQGECFFKKSALQSAVEGRFNAENPLHFYSNLMVEVIWNRESHHGPNEAKIPTGHPHRRSDYKIVYGDAGWQTEYGVWTHLPFSYGQYNHPTRRVQHELCTWGYRFKKREWGDAYESWFMFIPMPTRKEEWVFIDRLAYIRAIYIPVAHQASEKCPDLCTYVHVRFNSLNEVELEYHKDKTPNKMAFLYDFEEGEVSTAKLKFDTTLGLVPDKTKALGLNISKLVTTLLVPRGQRKHDAFGSGGIIQVDSSLIPLVRVQQNLTSGSMVDWKNVASKNQGLTIEWGKCNSKGPWFVTWFKDSMTFAIGWIPLIGPFLSIGWVVAFTAIQDPDGLMDQLRASIPSI</sequence>
<evidence type="ECO:0000256" key="1">
    <source>
        <dbReference type="SAM" id="Phobius"/>
    </source>
</evidence>
<dbReference type="AlphaFoldDB" id="A0A6G1G7Y3"/>
<feature type="transmembrane region" description="Helical" evidence="1">
    <location>
        <begin position="310"/>
        <end position="332"/>
    </location>
</feature>
<name>A0A6G1G7Y3_9PEZI</name>
<reference evidence="4" key="3">
    <citation type="submission" date="2025-04" db="UniProtKB">
        <authorList>
            <consortium name="RefSeq"/>
        </authorList>
    </citation>
    <scope>IDENTIFICATION</scope>
    <source>
        <strain evidence="4">CBS 781.70</strain>
    </source>
</reference>
<dbReference type="RefSeq" id="XP_033535631.1">
    <property type="nucleotide sequence ID" value="XM_033675540.1"/>
</dbReference>
<dbReference type="EMBL" id="ML975154">
    <property type="protein sequence ID" value="KAF1814000.1"/>
    <property type="molecule type" value="Genomic_DNA"/>
</dbReference>
<protein>
    <submittedName>
        <fullName evidence="2 4">Uncharacterized protein</fullName>
    </submittedName>
</protein>
<keyword evidence="3" id="KW-1185">Reference proteome</keyword>
<keyword evidence="1" id="KW-1133">Transmembrane helix</keyword>
<keyword evidence="1" id="KW-0472">Membrane</keyword>
<gene>
    <name evidence="2 4" type="ORF">P152DRAFT_372319</name>
</gene>
<dbReference type="Proteomes" id="UP000504638">
    <property type="component" value="Unplaced"/>
</dbReference>
<evidence type="ECO:0000313" key="4">
    <source>
        <dbReference type="RefSeq" id="XP_033535631.1"/>
    </source>
</evidence>
<keyword evidence="1" id="KW-0812">Transmembrane</keyword>